<dbReference type="InterPro" id="IPR043502">
    <property type="entry name" value="DNA/RNA_pol_sf"/>
</dbReference>
<dbReference type="CDD" id="cd03586">
    <property type="entry name" value="PolY_Pol_IV_kappa"/>
    <property type="match status" value="1"/>
</dbReference>
<dbReference type="InterPro" id="IPR017961">
    <property type="entry name" value="DNA_pol_Y-fam_little_finger"/>
</dbReference>
<feature type="compositionally biased region" description="Low complexity" evidence="12">
    <location>
        <begin position="584"/>
        <end position="608"/>
    </location>
</feature>
<dbReference type="Gene3D" id="3.30.1490.100">
    <property type="entry name" value="DNA polymerase, Y-family, little finger domain"/>
    <property type="match status" value="1"/>
</dbReference>
<feature type="region of interest" description="Disordered" evidence="12">
    <location>
        <begin position="580"/>
        <end position="616"/>
    </location>
</feature>
<keyword evidence="4" id="KW-0548">Nucleotidyltransferase</keyword>
<dbReference type="GO" id="GO:0070987">
    <property type="term" value="P:error-free translesion synthesis"/>
    <property type="evidence" value="ECO:0007669"/>
    <property type="project" value="UniProtKB-ARBA"/>
</dbReference>
<dbReference type="SUPFAM" id="SSF100879">
    <property type="entry name" value="Lesion bypass DNA polymerase (Y-family), little finger domain"/>
    <property type="match status" value="1"/>
</dbReference>
<keyword evidence="5" id="KW-0235">DNA replication</keyword>
<dbReference type="Pfam" id="PF11799">
    <property type="entry name" value="IMS_C"/>
    <property type="match status" value="1"/>
</dbReference>
<keyword evidence="3" id="KW-0808">Transferase</keyword>
<keyword evidence="7" id="KW-0227">DNA damage</keyword>
<evidence type="ECO:0000256" key="3">
    <source>
        <dbReference type="ARBA" id="ARBA00022679"/>
    </source>
</evidence>
<feature type="region of interest" description="Disordered" evidence="12">
    <location>
        <begin position="432"/>
        <end position="481"/>
    </location>
</feature>
<keyword evidence="9" id="KW-0239">DNA-directed DNA polymerase</keyword>
<dbReference type="GO" id="GO:0005634">
    <property type="term" value="C:nucleus"/>
    <property type="evidence" value="ECO:0007669"/>
    <property type="project" value="TreeGrafter"/>
</dbReference>
<dbReference type="Proteomes" id="UP001212997">
    <property type="component" value="Unassembled WGS sequence"/>
</dbReference>
<dbReference type="InterPro" id="IPR022880">
    <property type="entry name" value="DNApol_IV"/>
</dbReference>
<feature type="compositionally biased region" description="Polar residues" evidence="12">
    <location>
        <begin position="528"/>
        <end position="543"/>
    </location>
</feature>
<dbReference type="Pfam" id="PF00817">
    <property type="entry name" value="IMS"/>
    <property type="match status" value="1"/>
</dbReference>
<evidence type="ECO:0000256" key="7">
    <source>
        <dbReference type="ARBA" id="ARBA00022763"/>
    </source>
</evidence>
<evidence type="ECO:0000256" key="10">
    <source>
        <dbReference type="ARBA" id="ARBA00023204"/>
    </source>
</evidence>
<sequence length="616" mass="68437">MSSGHPGSQAPDSLLHRLAGPSTTKAGLAKDQTEINRVIAEASKGSKFYENEKRKDHDLTERITRILKQRDEARKGVDITHIEHVVDQLLEKMEEQRDLSQVIVHVDMDAFFANVELLDNPELKGTPFAVGHGVLSTASYEARKYGVRSGMASYIAMKLCPELKLLSSNYARYSELSTQIMSIFRRYDPNMQPAGIDEGYLNITDFCEENALAPDDCVKIMRSEVEKETKLTFLAKICSDRNKPNGQFKLDFTPEAIKDFTRTLSIRKVPGVGRVNERLLESIGVKTCGDIYTHRATIHLMDKQFGLHFLLQTYLGIGSNVVEPGQREERKSVGSERTFRALGEKDQILAKLEEVAAELEHDLERGGWTGKTVTLKYKLDTYQVFTRAKSFNRWISTKKEDLYAIGKELLLPELPLRVRLIGLRVTKLKDLRAKPDDHPGGIKRFFEIATGPPSPRKKRKVSPHSDEDEPATLTQDGYADAMPGYHEHKEEEDTDQTHEAAAVDERLAGAAPKHAGNVDNGPSEPHAGTNQSASSSNVDTGTVVQPQTCPICSKTMQTDNRGLNAHVDFCLSKSAIREAQAMASVSSTKLKPSASSTSASKKGGSSSSRSRKKRKR</sequence>
<evidence type="ECO:0000256" key="6">
    <source>
        <dbReference type="ARBA" id="ARBA00022723"/>
    </source>
</evidence>
<evidence type="ECO:0000256" key="1">
    <source>
        <dbReference type="ARBA" id="ARBA00012417"/>
    </source>
</evidence>
<keyword evidence="8" id="KW-0460">Magnesium</keyword>
<accession>A0AAD5UVV6</accession>
<dbReference type="FunFam" id="3.30.1490.100:FF:000004">
    <property type="entry name" value="DNA polymerase IV"/>
    <property type="match status" value="1"/>
</dbReference>
<dbReference type="SUPFAM" id="SSF56672">
    <property type="entry name" value="DNA/RNA polymerases"/>
    <property type="match status" value="1"/>
</dbReference>
<feature type="region of interest" description="Disordered" evidence="12">
    <location>
        <begin position="512"/>
        <end position="543"/>
    </location>
</feature>
<name>A0AAD5UVV6_9APHY</name>
<dbReference type="Gene3D" id="3.40.1170.60">
    <property type="match status" value="1"/>
</dbReference>
<evidence type="ECO:0000256" key="2">
    <source>
        <dbReference type="ARBA" id="ARBA00016178"/>
    </source>
</evidence>
<dbReference type="PROSITE" id="PS50173">
    <property type="entry name" value="UMUC"/>
    <property type="match status" value="1"/>
</dbReference>
<feature type="compositionally biased region" description="Basic and acidic residues" evidence="12">
    <location>
        <begin position="432"/>
        <end position="446"/>
    </location>
</feature>
<protein>
    <recommendedName>
        <fullName evidence="2">DNA polymerase kappa</fullName>
        <ecNumber evidence="1">2.7.7.7</ecNumber>
    </recommendedName>
</protein>
<dbReference type="Gene3D" id="3.30.70.270">
    <property type="match status" value="1"/>
</dbReference>
<gene>
    <name evidence="14" type="ORF">NLI96_g10510</name>
</gene>
<organism evidence="14 15">
    <name type="scientific">Meripilus lineatus</name>
    <dbReference type="NCBI Taxonomy" id="2056292"/>
    <lineage>
        <taxon>Eukaryota</taxon>
        <taxon>Fungi</taxon>
        <taxon>Dikarya</taxon>
        <taxon>Basidiomycota</taxon>
        <taxon>Agaricomycotina</taxon>
        <taxon>Agaricomycetes</taxon>
        <taxon>Polyporales</taxon>
        <taxon>Meripilaceae</taxon>
        <taxon>Meripilus</taxon>
    </lineage>
</organism>
<dbReference type="EMBL" id="JANAWD010000602">
    <property type="protein sequence ID" value="KAJ3477366.1"/>
    <property type="molecule type" value="Genomic_DNA"/>
</dbReference>
<dbReference type="GO" id="GO:0042276">
    <property type="term" value="P:error-prone translesion synthesis"/>
    <property type="evidence" value="ECO:0007669"/>
    <property type="project" value="TreeGrafter"/>
</dbReference>
<evidence type="ECO:0000256" key="11">
    <source>
        <dbReference type="ARBA" id="ARBA00049244"/>
    </source>
</evidence>
<dbReference type="InterPro" id="IPR036775">
    <property type="entry name" value="DNA_pol_Y-fam_lit_finger_sf"/>
</dbReference>
<dbReference type="FunFam" id="1.10.150.810:FF:000003">
    <property type="entry name" value="DNA polymerase kappa subunit"/>
    <property type="match status" value="1"/>
</dbReference>
<dbReference type="AlphaFoldDB" id="A0AAD5UVV6"/>
<proteinExistence type="predicted"/>
<dbReference type="FunFam" id="3.40.1170.60:FF:000012">
    <property type="entry name" value="Putative DNA-directed polymerase kappa"/>
    <property type="match status" value="1"/>
</dbReference>
<keyword evidence="6" id="KW-0479">Metal-binding</keyword>
<dbReference type="PANTHER" id="PTHR11076:SF33">
    <property type="entry name" value="DNA POLYMERASE KAPPA"/>
    <property type="match status" value="1"/>
</dbReference>
<dbReference type="Gene3D" id="3.30.160.60">
    <property type="entry name" value="Classic Zinc Finger"/>
    <property type="match status" value="1"/>
</dbReference>
<dbReference type="GO" id="GO:0003887">
    <property type="term" value="F:DNA-directed DNA polymerase activity"/>
    <property type="evidence" value="ECO:0007669"/>
    <property type="project" value="UniProtKB-KW"/>
</dbReference>
<dbReference type="GO" id="GO:0046872">
    <property type="term" value="F:metal ion binding"/>
    <property type="evidence" value="ECO:0007669"/>
    <property type="project" value="UniProtKB-KW"/>
</dbReference>
<evidence type="ECO:0000259" key="13">
    <source>
        <dbReference type="PROSITE" id="PS50173"/>
    </source>
</evidence>
<dbReference type="InterPro" id="IPR001126">
    <property type="entry name" value="UmuC"/>
</dbReference>
<keyword evidence="10" id="KW-0234">DNA repair</keyword>
<dbReference type="GO" id="GO:0003684">
    <property type="term" value="F:damaged DNA binding"/>
    <property type="evidence" value="ECO:0007669"/>
    <property type="project" value="InterPro"/>
</dbReference>
<evidence type="ECO:0000256" key="5">
    <source>
        <dbReference type="ARBA" id="ARBA00022705"/>
    </source>
</evidence>
<evidence type="ECO:0000256" key="9">
    <source>
        <dbReference type="ARBA" id="ARBA00022932"/>
    </source>
</evidence>
<evidence type="ECO:0000256" key="4">
    <source>
        <dbReference type="ARBA" id="ARBA00022695"/>
    </source>
</evidence>
<dbReference type="GO" id="GO:0006260">
    <property type="term" value="P:DNA replication"/>
    <property type="evidence" value="ECO:0007669"/>
    <property type="project" value="UniProtKB-KW"/>
</dbReference>
<keyword evidence="15" id="KW-1185">Reference proteome</keyword>
<dbReference type="Gene3D" id="1.10.150.810">
    <property type="match status" value="2"/>
</dbReference>
<feature type="domain" description="UmuC" evidence="13">
    <location>
        <begin position="103"/>
        <end position="273"/>
    </location>
</feature>
<evidence type="ECO:0000256" key="12">
    <source>
        <dbReference type="SAM" id="MobiDB-lite"/>
    </source>
</evidence>
<dbReference type="EC" id="2.7.7.7" evidence="1"/>
<dbReference type="GO" id="GO:0006281">
    <property type="term" value="P:DNA repair"/>
    <property type="evidence" value="ECO:0007669"/>
    <property type="project" value="UniProtKB-KW"/>
</dbReference>
<dbReference type="InterPro" id="IPR050116">
    <property type="entry name" value="DNA_polymerase-Y"/>
</dbReference>
<comment type="caution">
    <text evidence="14">The sequence shown here is derived from an EMBL/GenBank/DDBJ whole genome shotgun (WGS) entry which is preliminary data.</text>
</comment>
<evidence type="ECO:0000313" key="14">
    <source>
        <dbReference type="EMBL" id="KAJ3477366.1"/>
    </source>
</evidence>
<dbReference type="PANTHER" id="PTHR11076">
    <property type="entry name" value="DNA REPAIR POLYMERASE UMUC / TRANSFERASE FAMILY MEMBER"/>
    <property type="match status" value="1"/>
</dbReference>
<dbReference type="InterPro" id="IPR043128">
    <property type="entry name" value="Rev_trsase/Diguanyl_cyclase"/>
</dbReference>
<evidence type="ECO:0000313" key="15">
    <source>
        <dbReference type="Proteomes" id="UP001212997"/>
    </source>
</evidence>
<reference evidence="14" key="1">
    <citation type="submission" date="2022-07" db="EMBL/GenBank/DDBJ databases">
        <title>Genome Sequence of Physisporinus lineatus.</title>
        <authorList>
            <person name="Buettner E."/>
        </authorList>
    </citation>
    <scope>NUCLEOTIDE SEQUENCE</scope>
    <source>
        <strain evidence="14">VT162</strain>
    </source>
</reference>
<comment type="catalytic activity">
    <reaction evidence="11">
        <text>DNA(n) + a 2'-deoxyribonucleoside 5'-triphosphate = DNA(n+1) + diphosphate</text>
        <dbReference type="Rhea" id="RHEA:22508"/>
        <dbReference type="Rhea" id="RHEA-COMP:17339"/>
        <dbReference type="Rhea" id="RHEA-COMP:17340"/>
        <dbReference type="ChEBI" id="CHEBI:33019"/>
        <dbReference type="ChEBI" id="CHEBI:61560"/>
        <dbReference type="ChEBI" id="CHEBI:173112"/>
        <dbReference type="EC" id="2.7.7.7"/>
    </reaction>
</comment>
<evidence type="ECO:0000256" key="8">
    <source>
        <dbReference type="ARBA" id="ARBA00022842"/>
    </source>
</evidence>